<dbReference type="Gene3D" id="2.30.29.110">
    <property type="match status" value="1"/>
</dbReference>
<dbReference type="AlphaFoldDB" id="A0A212CFC8"/>
<feature type="region of interest" description="Disordered" evidence="1">
    <location>
        <begin position="224"/>
        <end position="251"/>
    </location>
</feature>
<evidence type="ECO:0000259" key="2">
    <source>
        <dbReference type="Pfam" id="PF16776"/>
    </source>
</evidence>
<dbReference type="Proteomes" id="UP000242450">
    <property type="component" value="Chromosome 20"/>
</dbReference>
<sequence>MAITGDDVSLDQIVPVTRDFTLEEVTPDGEHYILGSDVTVQLDTAELSLLFQLPFGSHTRIFLQEVARACPGFDPATPDPEFLWLSRYRCTEPEPEPPTPQAWNSAPGTWPGRARIGGGRYRSRKARKGLEETWPQGRALFCLGAGLRSRPAFNWREWHAGAGPSGGRSWGRSDSGSEMKSLRKLAGKCPPPPALGSATLQVWREVGTWARALSRGRWRAWPSGERGLRGCPADAWGEDQGPGPTEAGHWG</sequence>
<reference evidence="3 4" key="1">
    <citation type="journal article" date="2018" name="Mol. Genet. Genomics">
        <title>The red deer Cervus elaphus genome CerEla1.0: sequencing, annotating, genes, and chromosomes.</title>
        <authorList>
            <person name="Bana N.A."/>
            <person name="Nyiri A."/>
            <person name="Nagy J."/>
            <person name="Frank K."/>
            <person name="Nagy T."/>
            <person name="Steger V."/>
            <person name="Schiller M."/>
            <person name="Lakatos P."/>
            <person name="Sugar L."/>
            <person name="Horn P."/>
            <person name="Barta E."/>
            <person name="Orosz L."/>
        </authorList>
    </citation>
    <scope>NUCLEOTIDE SEQUENCE [LARGE SCALE GENOMIC DNA]</scope>
    <source>
        <strain evidence="3">Hungarian</strain>
    </source>
</reference>
<accession>A0A212CFC8</accession>
<proteinExistence type="predicted"/>
<feature type="region of interest" description="Disordered" evidence="1">
    <location>
        <begin position="163"/>
        <end position="193"/>
    </location>
</feature>
<dbReference type="OrthoDB" id="8940437at2759"/>
<gene>
    <name evidence="3" type="ORF">Celaphus_00002719</name>
</gene>
<dbReference type="Pfam" id="PF16776">
    <property type="entry name" value="INPP5B_PH"/>
    <property type="match status" value="1"/>
</dbReference>
<name>A0A212CFC8_CEREH</name>
<comment type="caution">
    <text evidence="3">The sequence shown here is derived from an EMBL/GenBank/DDBJ whole genome shotgun (WGS) entry which is preliminary data.</text>
</comment>
<feature type="domain" description="INPP5B PH" evidence="2">
    <location>
        <begin position="1"/>
        <end position="89"/>
    </location>
</feature>
<feature type="region of interest" description="Disordered" evidence="1">
    <location>
        <begin position="94"/>
        <end position="122"/>
    </location>
</feature>
<dbReference type="InterPro" id="IPR031896">
    <property type="entry name" value="INPP5B_PH_dom"/>
</dbReference>
<organism evidence="3 4">
    <name type="scientific">Cervus elaphus hippelaphus</name>
    <name type="common">European red deer</name>
    <dbReference type="NCBI Taxonomy" id="46360"/>
    <lineage>
        <taxon>Eukaryota</taxon>
        <taxon>Metazoa</taxon>
        <taxon>Chordata</taxon>
        <taxon>Craniata</taxon>
        <taxon>Vertebrata</taxon>
        <taxon>Euteleostomi</taxon>
        <taxon>Mammalia</taxon>
        <taxon>Eutheria</taxon>
        <taxon>Laurasiatheria</taxon>
        <taxon>Artiodactyla</taxon>
        <taxon>Ruminantia</taxon>
        <taxon>Pecora</taxon>
        <taxon>Cervidae</taxon>
        <taxon>Cervinae</taxon>
        <taxon>Cervus</taxon>
    </lineage>
</organism>
<keyword evidence="4" id="KW-1185">Reference proteome</keyword>
<protein>
    <recommendedName>
        <fullName evidence="2">INPP5B PH domain-containing protein</fullName>
    </recommendedName>
</protein>
<evidence type="ECO:0000256" key="1">
    <source>
        <dbReference type="SAM" id="MobiDB-lite"/>
    </source>
</evidence>
<evidence type="ECO:0000313" key="3">
    <source>
        <dbReference type="EMBL" id="OWK04711.1"/>
    </source>
</evidence>
<evidence type="ECO:0000313" key="4">
    <source>
        <dbReference type="Proteomes" id="UP000242450"/>
    </source>
</evidence>
<dbReference type="EMBL" id="MKHE01000020">
    <property type="protein sequence ID" value="OWK04711.1"/>
    <property type="molecule type" value="Genomic_DNA"/>
</dbReference>